<keyword evidence="2" id="KW-0812">Transmembrane</keyword>
<feature type="region of interest" description="Disordered" evidence="1">
    <location>
        <begin position="59"/>
        <end position="82"/>
    </location>
</feature>
<keyword evidence="2" id="KW-1133">Transmembrane helix</keyword>
<accession>A0A068RYH8</accession>
<dbReference type="VEuPathDB" id="FungiDB:LCOR_06222.1"/>
<keyword evidence="2" id="KW-0472">Membrane</keyword>
<name>A0A068RYH8_9FUNG</name>
<dbReference type="InterPro" id="IPR023298">
    <property type="entry name" value="ATPase_P-typ_TM_dom_sf"/>
</dbReference>
<evidence type="ECO:0000256" key="1">
    <source>
        <dbReference type="SAM" id="MobiDB-lite"/>
    </source>
</evidence>
<comment type="caution">
    <text evidence="3">The sequence shown here is derived from an EMBL/GenBank/DDBJ whole genome shotgun (WGS) entry which is preliminary data.</text>
</comment>
<proteinExistence type="predicted"/>
<evidence type="ECO:0008006" key="5">
    <source>
        <dbReference type="Google" id="ProtNLM"/>
    </source>
</evidence>
<reference evidence="3" key="1">
    <citation type="submission" date="2013-08" db="EMBL/GenBank/DDBJ databases">
        <title>Gene expansion shapes genome architecture in the human pathogen Lichtheimia corymbifera: an evolutionary genomics analysis in the ancient terrestrial Mucorales (Mucoromycotina).</title>
        <authorList>
            <person name="Schwartze V.U."/>
            <person name="Winter S."/>
            <person name="Shelest E."/>
            <person name="Marcet-Houben M."/>
            <person name="Horn F."/>
            <person name="Wehner S."/>
            <person name="Hoffmann K."/>
            <person name="Riege K."/>
            <person name="Sammeth M."/>
            <person name="Nowrousian M."/>
            <person name="Valiante V."/>
            <person name="Linde J."/>
            <person name="Jacobsen I.D."/>
            <person name="Marz M."/>
            <person name="Brakhage A.A."/>
            <person name="Gabaldon T."/>
            <person name="Bocker S."/>
            <person name="Voigt K."/>
        </authorList>
    </citation>
    <scope>NUCLEOTIDE SEQUENCE [LARGE SCALE GENOMIC DNA]</scope>
    <source>
        <strain evidence="3">FSU 9682</strain>
    </source>
</reference>
<feature type="transmembrane region" description="Helical" evidence="2">
    <location>
        <begin position="24"/>
        <end position="44"/>
    </location>
</feature>
<dbReference type="OrthoDB" id="116380at2759"/>
<feature type="compositionally biased region" description="Basic and acidic residues" evidence="1">
    <location>
        <begin position="59"/>
        <end position="75"/>
    </location>
</feature>
<evidence type="ECO:0000256" key="2">
    <source>
        <dbReference type="SAM" id="Phobius"/>
    </source>
</evidence>
<sequence>MVIALYVPVLNEDVFKHKGIDWEWGIVAASILVYIILTEVWKYFKRGFLRRRQLRYEEKMRQEDQERIERSRALEQTHSSTT</sequence>
<evidence type="ECO:0000313" key="3">
    <source>
        <dbReference type="EMBL" id="CDH55029.1"/>
    </source>
</evidence>
<evidence type="ECO:0000313" key="4">
    <source>
        <dbReference type="Proteomes" id="UP000027586"/>
    </source>
</evidence>
<protein>
    <recommendedName>
        <fullName evidence="5">Cation-transporting P-type ATPase C-terminal domain-containing protein</fullName>
    </recommendedName>
</protein>
<dbReference type="AlphaFoldDB" id="A0A068RYH8"/>
<keyword evidence="4" id="KW-1185">Reference proteome</keyword>
<dbReference type="EMBL" id="CBTN010000027">
    <property type="protein sequence ID" value="CDH55029.1"/>
    <property type="molecule type" value="Genomic_DNA"/>
</dbReference>
<dbReference type="Gene3D" id="1.20.1110.10">
    <property type="entry name" value="Calcium-transporting ATPase, transmembrane domain"/>
    <property type="match status" value="1"/>
</dbReference>
<dbReference type="Proteomes" id="UP000027586">
    <property type="component" value="Unassembled WGS sequence"/>
</dbReference>
<dbReference type="SUPFAM" id="SSF81665">
    <property type="entry name" value="Calcium ATPase, transmembrane domain M"/>
    <property type="match status" value="1"/>
</dbReference>
<gene>
    <name evidence="3" type="ORF">LCOR_06222.1</name>
</gene>
<organism evidence="3 4">
    <name type="scientific">Lichtheimia corymbifera JMRC:FSU:9682</name>
    <dbReference type="NCBI Taxonomy" id="1263082"/>
    <lineage>
        <taxon>Eukaryota</taxon>
        <taxon>Fungi</taxon>
        <taxon>Fungi incertae sedis</taxon>
        <taxon>Mucoromycota</taxon>
        <taxon>Mucoromycotina</taxon>
        <taxon>Mucoromycetes</taxon>
        <taxon>Mucorales</taxon>
        <taxon>Lichtheimiaceae</taxon>
        <taxon>Lichtheimia</taxon>
    </lineage>
</organism>